<evidence type="ECO:0000256" key="3">
    <source>
        <dbReference type="ARBA" id="ARBA00022741"/>
    </source>
</evidence>
<evidence type="ECO:0000256" key="2">
    <source>
        <dbReference type="ARBA" id="ARBA00022679"/>
    </source>
</evidence>
<comment type="similarity">
    <text evidence="7">Belongs to the protein kinase superfamily.</text>
</comment>
<feature type="domain" description="Protein kinase" evidence="9">
    <location>
        <begin position="22"/>
        <end position="284"/>
    </location>
</feature>
<feature type="compositionally biased region" description="Polar residues" evidence="8">
    <location>
        <begin position="372"/>
        <end position="385"/>
    </location>
</feature>
<evidence type="ECO:0000256" key="1">
    <source>
        <dbReference type="ARBA" id="ARBA00022527"/>
    </source>
</evidence>
<dbReference type="Proteomes" id="UP001470230">
    <property type="component" value="Unassembled WGS sequence"/>
</dbReference>
<dbReference type="Gene3D" id="1.10.510.10">
    <property type="entry name" value="Transferase(Phosphotransferase) domain 1"/>
    <property type="match status" value="1"/>
</dbReference>
<name>A0ABR2HX40_9EUKA</name>
<dbReference type="EMBL" id="JAPFFF010000021">
    <property type="protein sequence ID" value="KAK8854087.1"/>
    <property type="molecule type" value="Genomic_DNA"/>
</dbReference>
<dbReference type="CDD" id="cd14003">
    <property type="entry name" value="STKc_AMPK-like"/>
    <property type="match status" value="1"/>
</dbReference>
<dbReference type="EMBL" id="JAPFFF010000255">
    <property type="protein sequence ID" value="KAK8834991.1"/>
    <property type="molecule type" value="Genomic_DNA"/>
</dbReference>
<evidence type="ECO:0000256" key="8">
    <source>
        <dbReference type="SAM" id="MobiDB-lite"/>
    </source>
</evidence>
<gene>
    <name evidence="11" type="ORF">M9Y10_016637</name>
    <name evidence="10" type="ORF">M9Y10_019967</name>
</gene>
<dbReference type="Pfam" id="PF00069">
    <property type="entry name" value="Pkinase"/>
    <property type="match status" value="1"/>
</dbReference>
<evidence type="ECO:0000313" key="10">
    <source>
        <dbReference type="EMBL" id="KAK8834991.1"/>
    </source>
</evidence>
<dbReference type="InterPro" id="IPR017441">
    <property type="entry name" value="Protein_kinase_ATP_BS"/>
</dbReference>
<comment type="caution">
    <text evidence="11">The sequence shown here is derived from an EMBL/GenBank/DDBJ whole genome shotgun (WGS) entry which is preliminary data.</text>
</comment>
<dbReference type="PROSITE" id="PS50011">
    <property type="entry name" value="PROTEIN_KINASE_DOM"/>
    <property type="match status" value="1"/>
</dbReference>
<keyword evidence="12" id="KW-1185">Reference proteome</keyword>
<evidence type="ECO:0000313" key="12">
    <source>
        <dbReference type="Proteomes" id="UP001470230"/>
    </source>
</evidence>
<keyword evidence="4" id="KW-0418">Kinase</keyword>
<evidence type="ECO:0000313" key="11">
    <source>
        <dbReference type="EMBL" id="KAK8854087.1"/>
    </source>
</evidence>
<evidence type="ECO:0000259" key="9">
    <source>
        <dbReference type="PROSITE" id="PS50011"/>
    </source>
</evidence>
<reference evidence="11 12" key="1">
    <citation type="submission" date="2024-04" db="EMBL/GenBank/DDBJ databases">
        <title>Tritrichomonas musculus Genome.</title>
        <authorList>
            <person name="Alves-Ferreira E."/>
            <person name="Grigg M."/>
            <person name="Lorenzi H."/>
            <person name="Galac M."/>
        </authorList>
    </citation>
    <scope>NUCLEOTIDE SEQUENCE [LARGE SCALE GENOMIC DNA]</scope>
    <source>
        <strain evidence="11 12">EAF2021</strain>
    </source>
</reference>
<dbReference type="InterPro" id="IPR000719">
    <property type="entry name" value="Prot_kinase_dom"/>
</dbReference>
<dbReference type="SUPFAM" id="SSF56112">
    <property type="entry name" value="Protein kinase-like (PK-like)"/>
    <property type="match status" value="1"/>
</dbReference>
<dbReference type="PROSITE" id="PS00107">
    <property type="entry name" value="PROTEIN_KINASE_ATP"/>
    <property type="match status" value="1"/>
</dbReference>
<dbReference type="PANTHER" id="PTHR24346:SF82">
    <property type="entry name" value="KP78A-RELATED"/>
    <property type="match status" value="1"/>
</dbReference>
<keyword evidence="5 6" id="KW-0067">ATP-binding</keyword>
<feature type="binding site" evidence="6">
    <location>
        <position position="51"/>
    </location>
    <ligand>
        <name>ATP</name>
        <dbReference type="ChEBI" id="CHEBI:30616"/>
    </ligand>
</feature>
<evidence type="ECO:0000256" key="7">
    <source>
        <dbReference type="RuleBase" id="RU000304"/>
    </source>
</evidence>
<keyword evidence="3 6" id="KW-0547">Nucleotide-binding</keyword>
<dbReference type="PANTHER" id="PTHR24346">
    <property type="entry name" value="MAP/MICROTUBULE AFFINITY-REGULATING KINASE"/>
    <property type="match status" value="1"/>
</dbReference>
<protein>
    <recommendedName>
        <fullName evidence="9">Protein kinase domain-containing protein</fullName>
    </recommendedName>
</protein>
<keyword evidence="1 7" id="KW-0723">Serine/threonine-protein kinase</keyword>
<organism evidence="11 12">
    <name type="scientific">Tritrichomonas musculus</name>
    <dbReference type="NCBI Taxonomy" id="1915356"/>
    <lineage>
        <taxon>Eukaryota</taxon>
        <taxon>Metamonada</taxon>
        <taxon>Parabasalia</taxon>
        <taxon>Tritrichomonadida</taxon>
        <taxon>Tritrichomonadidae</taxon>
        <taxon>Tritrichomonas</taxon>
    </lineage>
</organism>
<keyword evidence="2" id="KW-0808">Transferase</keyword>
<dbReference type="SMART" id="SM00220">
    <property type="entry name" value="S_TKc"/>
    <property type="match status" value="1"/>
</dbReference>
<evidence type="ECO:0000256" key="4">
    <source>
        <dbReference type="ARBA" id="ARBA00022777"/>
    </source>
</evidence>
<proteinExistence type="inferred from homology"/>
<evidence type="ECO:0000256" key="5">
    <source>
        <dbReference type="ARBA" id="ARBA00022840"/>
    </source>
</evidence>
<accession>A0ABR2HX40</accession>
<feature type="region of interest" description="Disordered" evidence="8">
    <location>
        <begin position="353"/>
        <end position="385"/>
    </location>
</feature>
<dbReference type="InterPro" id="IPR011009">
    <property type="entry name" value="Kinase-like_dom_sf"/>
</dbReference>
<evidence type="ECO:0000256" key="6">
    <source>
        <dbReference type="PROSITE-ProRule" id="PRU10141"/>
    </source>
</evidence>
<sequence length="429" mass="49551">MNRFSLNSGLDQQRVPRTLNQYTFRTNIGSGTFSQVRLAFNNINHQYYACKIIRRDKIESLVKDDNNEDKNRRMQRLEDEIRSMQKVDHSGIVQLIDLLKDENFYYVFLEYCVNGELFEYIIDRKKLMEHEAKVFMKEILLSVQYLHSMGIAHRDLKPENIFLDAYNHIKIGDFGFARSYNENELCQTKCGTLTYISPDVLKNESYDPFKSDIWSLGVILFVMVSGSIPWTATSDAQRINQIIDGQYSVPAYLSDQCRDLIEQLMCPDPEKRITLEEAINHPWLSSVKIPEKICTYGSNESLPLNQIDEFFGKNIHRENETEIIHQLIHNKILSNTSPLSKFKNENMDCNLSNSFPVNRTKESPSKKRPLTSFANSKAATRISSHSDPIRRKYVISKPPTNIGFSINAKTGNSPNLRKSLRIPKKITCA</sequence>
<dbReference type="PROSITE" id="PS00108">
    <property type="entry name" value="PROTEIN_KINASE_ST"/>
    <property type="match status" value="1"/>
</dbReference>
<dbReference type="InterPro" id="IPR008271">
    <property type="entry name" value="Ser/Thr_kinase_AS"/>
</dbReference>